<reference evidence="10 11" key="1">
    <citation type="journal article" date="2012" name="G3 (Bethesda)">
        <title>Pichia sorbitophila, an interspecies yeast hybrid reveals early steps of genome resolution following polyploidization.</title>
        <authorList>
            <person name="Leh Louis V."/>
            <person name="Despons L."/>
            <person name="Friedrich A."/>
            <person name="Martin T."/>
            <person name="Durrens P."/>
            <person name="Casaregola S."/>
            <person name="Neuveglise C."/>
            <person name="Fairhead C."/>
            <person name="Marck C."/>
            <person name="Cruz J.A."/>
            <person name="Straub M.L."/>
            <person name="Kugler V."/>
            <person name="Sacerdot C."/>
            <person name="Uzunov Z."/>
            <person name="Thierry A."/>
            <person name="Weiss S."/>
            <person name="Bleykasten C."/>
            <person name="De Montigny J."/>
            <person name="Jacques N."/>
            <person name="Jung P."/>
            <person name="Lemaire M."/>
            <person name="Mallet S."/>
            <person name="Morel G."/>
            <person name="Richard G.F."/>
            <person name="Sarkar A."/>
            <person name="Savel G."/>
            <person name="Schacherer J."/>
            <person name="Seret M.L."/>
            <person name="Talla E."/>
            <person name="Samson G."/>
            <person name="Jubin C."/>
            <person name="Poulain J."/>
            <person name="Vacherie B."/>
            <person name="Barbe V."/>
            <person name="Pelletier E."/>
            <person name="Sherman D.J."/>
            <person name="Westhof E."/>
            <person name="Weissenbach J."/>
            <person name="Baret P.V."/>
            <person name="Wincker P."/>
            <person name="Gaillardin C."/>
            <person name="Dujon B."/>
            <person name="Souciet J.L."/>
        </authorList>
    </citation>
    <scope>NUCLEOTIDE SEQUENCE [LARGE SCALE GENOMIC DNA]</scope>
    <source>
        <strain evidence="11">ATCC MYA-4447 / BCRC 22081 / CBS 7064 / NBRC 10061 / NRRL Y-12695</strain>
    </source>
</reference>
<sequence length="171" mass="19652">MAGLKKSNLNSIVELRTTTDDNLPNSLSELEYAQSFAFTDSQLAIGLITVSLAGILFLLDKKYEFDEIYTLTVVLAVLYFTLSSVLYYFKSAKNYKDVKYIGYDDKGNKITIKSYSPKFEPLYKVTVILGDNVRETEFDINYMELFDAFGHFRQDELTARIKKEIAQLQKK</sequence>
<evidence type="ECO:0000256" key="1">
    <source>
        <dbReference type="ARBA" id="ARBA00004477"/>
    </source>
</evidence>
<dbReference type="FunCoup" id="G8YD26">
    <property type="interactions" value="151"/>
</dbReference>
<gene>
    <name evidence="10" type="primary">Piso0_002608</name>
    <name evidence="10" type="ORF">GNLVRS01_PISO0J15695g</name>
</gene>
<dbReference type="AlphaFoldDB" id="G8YD26"/>
<dbReference type="EMBL" id="FO082050">
    <property type="protein sequence ID" value="CCE82857.1"/>
    <property type="molecule type" value="Genomic_DNA"/>
</dbReference>
<dbReference type="PANTHER" id="PTHR13085">
    <property type="entry name" value="MICROSOMAL SIGNAL PEPTIDASE 25 KDA SUBUNIT"/>
    <property type="match status" value="1"/>
</dbReference>
<name>G8YD26_PICSO</name>
<evidence type="ECO:0000256" key="7">
    <source>
        <dbReference type="ARBA" id="ARBA00023136"/>
    </source>
</evidence>
<evidence type="ECO:0000256" key="2">
    <source>
        <dbReference type="ARBA" id="ARBA00007324"/>
    </source>
</evidence>
<dbReference type="Pfam" id="PF06703">
    <property type="entry name" value="SPC25"/>
    <property type="match status" value="1"/>
</dbReference>
<comment type="similarity">
    <text evidence="2">Belongs to the SPCS2 family.</text>
</comment>
<dbReference type="GO" id="GO:0045047">
    <property type="term" value="P:protein targeting to ER"/>
    <property type="evidence" value="ECO:0007669"/>
    <property type="project" value="TreeGrafter"/>
</dbReference>
<protein>
    <recommendedName>
        <fullName evidence="3">Signal peptidase complex subunit 2</fullName>
    </recommendedName>
</protein>
<keyword evidence="11" id="KW-1185">Reference proteome</keyword>
<dbReference type="GO" id="GO:0005787">
    <property type="term" value="C:signal peptidase complex"/>
    <property type="evidence" value="ECO:0007669"/>
    <property type="project" value="InterPro"/>
</dbReference>
<dbReference type="PANTHER" id="PTHR13085:SF0">
    <property type="entry name" value="SIGNAL PEPTIDASE COMPLEX SUBUNIT 2"/>
    <property type="match status" value="1"/>
</dbReference>
<evidence type="ECO:0000256" key="6">
    <source>
        <dbReference type="ARBA" id="ARBA00022989"/>
    </source>
</evidence>
<comment type="function">
    <text evidence="8">Component of the signal peptidase complex (SPC) which catalyzes the cleavage of N-terminal signal sequences from nascent proteins as they are translocated into the lumen of the endoplasmic reticulum. Enhances the enzymatic activity of SPC and facilitates the interactions between different components of the translocation site.</text>
</comment>
<dbReference type="GO" id="GO:0006465">
    <property type="term" value="P:signal peptide processing"/>
    <property type="evidence" value="ECO:0007669"/>
    <property type="project" value="InterPro"/>
</dbReference>
<dbReference type="InterPro" id="IPR009582">
    <property type="entry name" value="Spc2/SPCS2"/>
</dbReference>
<accession>G8YD26</accession>
<dbReference type="Proteomes" id="UP000005222">
    <property type="component" value="Chromosome J"/>
</dbReference>
<keyword evidence="7 9" id="KW-0472">Membrane</keyword>
<dbReference type="HOGENOM" id="CLU_131066_0_0_1"/>
<dbReference type="OMA" id="DINYMEL"/>
<proteinExistence type="inferred from homology"/>
<keyword evidence="4 9" id="KW-0812">Transmembrane</keyword>
<keyword evidence="5" id="KW-0256">Endoplasmic reticulum</keyword>
<feature type="transmembrane region" description="Helical" evidence="9">
    <location>
        <begin position="41"/>
        <end position="59"/>
    </location>
</feature>
<feature type="transmembrane region" description="Helical" evidence="9">
    <location>
        <begin position="68"/>
        <end position="89"/>
    </location>
</feature>
<dbReference type="eggNOG" id="ENOG502S2C7">
    <property type="taxonomic scope" value="Eukaryota"/>
</dbReference>
<evidence type="ECO:0000313" key="10">
    <source>
        <dbReference type="EMBL" id="CCE82857.1"/>
    </source>
</evidence>
<dbReference type="STRING" id="559304.G8YD26"/>
<dbReference type="OrthoDB" id="29558at2759"/>
<dbReference type="InParanoid" id="G8YD26"/>
<evidence type="ECO:0000256" key="5">
    <source>
        <dbReference type="ARBA" id="ARBA00022824"/>
    </source>
</evidence>
<comment type="subcellular location">
    <subcellularLocation>
        <location evidence="1">Endoplasmic reticulum membrane</location>
        <topology evidence="1">Multi-pass membrane protein</topology>
    </subcellularLocation>
</comment>
<organism evidence="10 11">
    <name type="scientific">Pichia sorbitophila (strain ATCC MYA-4447 / BCRC 22081 / CBS 7064 / NBRC 10061 / NRRL Y-12695)</name>
    <name type="common">Hybrid yeast</name>
    <dbReference type="NCBI Taxonomy" id="559304"/>
    <lineage>
        <taxon>Eukaryota</taxon>
        <taxon>Fungi</taxon>
        <taxon>Dikarya</taxon>
        <taxon>Ascomycota</taxon>
        <taxon>Saccharomycotina</taxon>
        <taxon>Pichiomycetes</taxon>
        <taxon>Debaryomycetaceae</taxon>
        <taxon>Millerozyma</taxon>
    </lineage>
</organism>
<evidence type="ECO:0000256" key="3">
    <source>
        <dbReference type="ARBA" id="ARBA00017057"/>
    </source>
</evidence>
<keyword evidence="6 9" id="KW-1133">Transmembrane helix</keyword>
<evidence type="ECO:0000256" key="9">
    <source>
        <dbReference type="SAM" id="Phobius"/>
    </source>
</evidence>
<evidence type="ECO:0000313" key="11">
    <source>
        <dbReference type="Proteomes" id="UP000005222"/>
    </source>
</evidence>
<evidence type="ECO:0000256" key="8">
    <source>
        <dbReference type="ARBA" id="ARBA00045608"/>
    </source>
</evidence>
<evidence type="ECO:0000256" key="4">
    <source>
        <dbReference type="ARBA" id="ARBA00022692"/>
    </source>
</evidence>